<dbReference type="InterPro" id="IPR003661">
    <property type="entry name" value="HisK_dim/P_dom"/>
</dbReference>
<evidence type="ECO:0000256" key="1">
    <source>
        <dbReference type="ARBA" id="ARBA00000085"/>
    </source>
</evidence>
<feature type="transmembrane region" description="Helical" evidence="7">
    <location>
        <begin position="340"/>
        <end position="361"/>
    </location>
</feature>
<keyword evidence="4" id="KW-0808">Transferase</keyword>
<dbReference type="Pfam" id="PF00512">
    <property type="entry name" value="HisKA"/>
    <property type="match status" value="1"/>
</dbReference>
<evidence type="ECO:0000313" key="10">
    <source>
        <dbReference type="EMBL" id="SHM02698.1"/>
    </source>
</evidence>
<evidence type="ECO:0000256" key="6">
    <source>
        <dbReference type="ARBA" id="ARBA00023012"/>
    </source>
</evidence>
<keyword evidence="6" id="KW-0902">Two-component regulatory system</keyword>
<dbReference type="InterPro" id="IPR036890">
    <property type="entry name" value="HATPase_C_sf"/>
</dbReference>
<sequence>MVIIEKFVLLQKRIPTNLRFMNIGRILLAAALLLGTSASHANIDYKKDAKYIELRDSMSHAFNDGDSARFYTHLTNLQNYLLENNDLHGYYTQRCNDIIFEMNRQKIFEAYTKAQELSKELREKKLTKEMYMAVNMMGHINRYCGNKEAAKKCWYEVVEMMEKNGYYESIPPIYMNIINVAIDDDAQEALDLMDKAKEIAKKYSPERVFDIETRKTLTYYNEGKIDQFLKGYKVYKEGEKKGLSSVHGRSMEAYYLAATGKVDEAIEYAKRELGDEGADAIPLIYERAGRWEEAYKSFKKESLASDSIDNVVLTNSMQGIQEQVELYEAEKKAATVRTTALLGAIFLLTLLIVALVYIVQIRKKHLKELRKAYKKAMESEKMKTAFIQNVSHEVRTPLNIITGFAQVIADPDLAADPEERKHISTMMQKSTRQVTILIDEIIGLSLIESTEKMSKDDVTNINNLLRGLQTEYKEYVTDETDIKLKTELADDLTLKTNENMLRRIFACLLDNAVKYTEKGCITIHAKQEGDQLQMMVTDTGYGIPAEEAEHIFDRFVKLDNFKEGIGLGLPLSRKLAEQLGGKVELDTTYTDGAQFIVTLPISE</sequence>
<dbReference type="PROSITE" id="PS50109">
    <property type="entry name" value="HIS_KIN"/>
    <property type="match status" value="1"/>
</dbReference>
<evidence type="ECO:0000313" key="11">
    <source>
        <dbReference type="Proteomes" id="UP000184280"/>
    </source>
</evidence>
<dbReference type="Gene3D" id="1.10.287.130">
    <property type="match status" value="1"/>
</dbReference>
<dbReference type="PANTHER" id="PTHR43711">
    <property type="entry name" value="TWO-COMPONENT HISTIDINE KINASE"/>
    <property type="match status" value="1"/>
</dbReference>
<feature type="domain" description="Histidine kinase" evidence="9">
    <location>
        <begin position="389"/>
        <end position="603"/>
    </location>
</feature>
<dbReference type="GO" id="GO:0000155">
    <property type="term" value="F:phosphorelay sensor kinase activity"/>
    <property type="evidence" value="ECO:0007669"/>
    <property type="project" value="InterPro"/>
</dbReference>
<comment type="catalytic activity">
    <reaction evidence="1">
        <text>ATP + protein L-histidine = ADP + protein N-phospho-L-histidine.</text>
        <dbReference type="EC" id="2.7.13.3"/>
    </reaction>
</comment>
<evidence type="ECO:0000256" key="7">
    <source>
        <dbReference type="SAM" id="Phobius"/>
    </source>
</evidence>
<dbReference type="InterPro" id="IPR005467">
    <property type="entry name" value="His_kinase_dom"/>
</dbReference>
<dbReference type="SMART" id="SM00387">
    <property type="entry name" value="HATPase_c"/>
    <property type="match status" value="1"/>
</dbReference>
<dbReference type="CDD" id="cd00075">
    <property type="entry name" value="HATPase"/>
    <property type="match status" value="1"/>
</dbReference>
<reference evidence="10 11" key="1">
    <citation type="submission" date="2016-11" db="EMBL/GenBank/DDBJ databases">
        <authorList>
            <person name="Jaros S."/>
            <person name="Januszkiewicz K."/>
            <person name="Wedrychowicz H."/>
        </authorList>
    </citation>
    <scope>NUCLEOTIDE SEQUENCE [LARGE SCALE GENOMIC DNA]</scope>
    <source>
        <strain evidence="10 11">BPI-34</strain>
    </source>
</reference>
<dbReference type="PANTHER" id="PTHR43711:SF26">
    <property type="entry name" value="SENSOR HISTIDINE KINASE RCSC"/>
    <property type="match status" value="1"/>
</dbReference>
<evidence type="ECO:0000256" key="2">
    <source>
        <dbReference type="ARBA" id="ARBA00012438"/>
    </source>
</evidence>
<keyword evidence="7" id="KW-0472">Membrane</keyword>
<dbReference type="InterPro" id="IPR036097">
    <property type="entry name" value="HisK_dim/P_sf"/>
</dbReference>
<dbReference type="EMBL" id="FRCJ01000002">
    <property type="protein sequence ID" value="SHM02698.1"/>
    <property type="molecule type" value="Genomic_DNA"/>
</dbReference>
<keyword evidence="7" id="KW-0812">Transmembrane</keyword>
<keyword evidence="3" id="KW-0597">Phosphoprotein</keyword>
<protein>
    <recommendedName>
        <fullName evidence="2">histidine kinase</fullName>
        <ecNumber evidence="2">2.7.13.3</ecNumber>
    </recommendedName>
</protein>
<dbReference type="SUPFAM" id="SSF55874">
    <property type="entry name" value="ATPase domain of HSP90 chaperone/DNA topoisomerase II/histidine kinase"/>
    <property type="match status" value="1"/>
</dbReference>
<dbReference type="SUPFAM" id="SSF48452">
    <property type="entry name" value="TPR-like"/>
    <property type="match status" value="1"/>
</dbReference>
<evidence type="ECO:0000256" key="3">
    <source>
        <dbReference type="ARBA" id="ARBA00022553"/>
    </source>
</evidence>
<dbReference type="Gene3D" id="3.30.565.10">
    <property type="entry name" value="Histidine kinase-like ATPase, C-terminal domain"/>
    <property type="match status" value="1"/>
</dbReference>
<evidence type="ECO:0000259" key="9">
    <source>
        <dbReference type="PROSITE" id="PS50109"/>
    </source>
</evidence>
<keyword evidence="8" id="KW-0732">Signal</keyword>
<dbReference type="AlphaFoldDB" id="A0A1M7FFZ2"/>
<feature type="chain" id="PRO_5012229632" description="histidine kinase" evidence="8">
    <location>
        <begin position="42"/>
        <end position="603"/>
    </location>
</feature>
<feature type="signal peptide" evidence="8">
    <location>
        <begin position="1"/>
        <end position="41"/>
    </location>
</feature>
<evidence type="ECO:0000256" key="5">
    <source>
        <dbReference type="ARBA" id="ARBA00022777"/>
    </source>
</evidence>
<dbReference type="InterPro" id="IPR003594">
    <property type="entry name" value="HATPase_dom"/>
</dbReference>
<proteinExistence type="predicted"/>
<dbReference type="Proteomes" id="UP000184280">
    <property type="component" value="Unassembled WGS sequence"/>
</dbReference>
<keyword evidence="5 10" id="KW-0418">Kinase</keyword>
<accession>A0A1M7FFZ2</accession>
<dbReference type="InterPro" id="IPR004358">
    <property type="entry name" value="Sig_transdc_His_kin-like_C"/>
</dbReference>
<keyword evidence="7" id="KW-1133">Transmembrane helix</keyword>
<evidence type="ECO:0000256" key="8">
    <source>
        <dbReference type="SAM" id="SignalP"/>
    </source>
</evidence>
<dbReference type="InterPro" id="IPR011990">
    <property type="entry name" value="TPR-like_helical_dom_sf"/>
</dbReference>
<dbReference type="SUPFAM" id="SSF47384">
    <property type="entry name" value="Homodimeric domain of signal transducing histidine kinase"/>
    <property type="match status" value="1"/>
</dbReference>
<name>A0A1M7FFZ2_XYLRU</name>
<dbReference type="InterPro" id="IPR050736">
    <property type="entry name" value="Sensor_HK_Regulatory"/>
</dbReference>
<dbReference type="SMART" id="SM00388">
    <property type="entry name" value="HisKA"/>
    <property type="match status" value="1"/>
</dbReference>
<dbReference type="EC" id="2.7.13.3" evidence="2"/>
<gene>
    <name evidence="10" type="ORF">SAMN04488494_1147</name>
</gene>
<dbReference type="PRINTS" id="PR00344">
    <property type="entry name" value="BCTRLSENSOR"/>
</dbReference>
<dbReference type="Pfam" id="PF02518">
    <property type="entry name" value="HATPase_c"/>
    <property type="match status" value="1"/>
</dbReference>
<dbReference type="CDD" id="cd00082">
    <property type="entry name" value="HisKA"/>
    <property type="match status" value="1"/>
</dbReference>
<organism evidence="10 11">
    <name type="scientific">Xylanibacter ruminicola</name>
    <name type="common">Prevotella ruminicola</name>
    <dbReference type="NCBI Taxonomy" id="839"/>
    <lineage>
        <taxon>Bacteria</taxon>
        <taxon>Pseudomonadati</taxon>
        <taxon>Bacteroidota</taxon>
        <taxon>Bacteroidia</taxon>
        <taxon>Bacteroidales</taxon>
        <taxon>Prevotellaceae</taxon>
        <taxon>Xylanibacter</taxon>
    </lineage>
</organism>
<dbReference type="Gene3D" id="1.25.40.10">
    <property type="entry name" value="Tetratricopeptide repeat domain"/>
    <property type="match status" value="1"/>
</dbReference>
<evidence type="ECO:0000256" key="4">
    <source>
        <dbReference type="ARBA" id="ARBA00022679"/>
    </source>
</evidence>